<dbReference type="InterPro" id="IPR011429">
    <property type="entry name" value="Cyt_c_Planctomycete-type"/>
</dbReference>
<evidence type="ECO:0000259" key="2">
    <source>
        <dbReference type="Pfam" id="PF07635"/>
    </source>
</evidence>
<dbReference type="PANTHER" id="PTHR35889:SF3">
    <property type="entry name" value="F-BOX DOMAIN-CONTAINING PROTEIN"/>
    <property type="match status" value="1"/>
</dbReference>
<dbReference type="PANTHER" id="PTHR35889">
    <property type="entry name" value="CYCLOINULO-OLIGOSACCHARIDE FRUCTANOTRANSFERASE-RELATED"/>
    <property type="match status" value="1"/>
</dbReference>
<dbReference type="Pfam" id="PF07635">
    <property type="entry name" value="PSCyt1"/>
    <property type="match status" value="1"/>
</dbReference>
<dbReference type="EMBL" id="ABCK01000040">
    <property type="protein sequence ID" value="EDM24991.1"/>
    <property type="molecule type" value="Genomic_DNA"/>
</dbReference>
<dbReference type="SUPFAM" id="SSF52047">
    <property type="entry name" value="RNI-like"/>
    <property type="match status" value="1"/>
</dbReference>
<evidence type="ECO:0000256" key="1">
    <source>
        <dbReference type="SAM" id="SignalP"/>
    </source>
</evidence>
<feature type="domain" description="Cytochrome C Planctomycete-type" evidence="2">
    <location>
        <begin position="38"/>
        <end position="102"/>
    </location>
</feature>
<accession>A6DTR4</accession>
<evidence type="ECO:0000313" key="3">
    <source>
        <dbReference type="EMBL" id="EDM24991.1"/>
    </source>
</evidence>
<organism evidence="3 4">
    <name type="scientific">Lentisphaera araneosa HTCC2155</name>
    <dbReference type="NCBI Taxonomy" id="313628"/>
    <lineage>
        <taxon>Bacteria</taxon>
        <taxon>Pseudomonadati</taxon>
        <taxon>Lentisphaerota</taxon>
        <taxon>Lentisphaeria</taxon>
        <taxon>Lentisphaerales</taxon>
        <taxon>Lentisphaeraceae</taxon>
        <taxon>Lentisphaera</taxon>
    </lineage>
</organism>
<dbReference type="InterPro" id="IPR032675">
    <property type="entry name" value="LRR_dom_sf"/>
</dbReference>
<dbReference type="Gene3D" id="3.80.10.10">
    <property type="entry name" value="Ribonuclease Inhibitor"/>
    <property type="match status" value="1"/>
</dbReference>
<dbReference type="RefSeq" id="WP_007281211.1">
    <property type="nucleotide sequence ID" value="NZ_ABCK01000040.1"/>
</dbReference>
<comment type="caution">
    <text evidence="3">The sequence shown here is derived from an EMBL/GenBank/DDBJ whole genome shotgun (WGS) entry which is preliminary data.</text>
</comment>
<sequence length="482" mass="53674">MKKFISSVLLIASSASLSASESKVNFEKDLWPILERSCLECHDKEKVVNGKRKRPKGGLRIDSPKLLMYGAKGDPVIIPGDAEESSFYYLTVLDEDDDDIMPAKGPILTKVETELLKKWINQGAHFGSWTGSEPKLSSEQISLVNKLNEGDTVIYPTVLGGIDLYVDLSRLREKGTDKDLKELEVLIPKIQELNLSGTHVKDIRLLAKAVNLERLNLSKTDVTDQSLSSLTQLNKLKILNLYGTKIKSLPELPKSLKKIYLANTAMTQEAITKLAQARPDLEIYSNWDLNQVRAILAVANKNTASFNGIVEVKKKPKKKPQLKSLRAENDFVFEDFESGLYTKWKVTGNAFGSQPILVEEIPKYQGDVNARNKYLVNSHASATSHGGDKAQGTMTSKKFTINKNWIKFLIGGGSHKNKTCLQLIIDGKVVAIAHGHNHNKMRIDYFDTSKLKGKMAQLKIVDLHSGGWGNIGIDEIIFTDKK</sequence>
<dbReference type="InterPro" id="IPR001611">
    <property type="entry name" value="Leu-rich_rpt"/>
</dbReference>
<protein>
    <recommendedName>
        <fullName evidence="2">Cytochrome C Planctomycete-type domain-containing protein</fullName>
    </recommendedName>
</protein>
<feature type="chain" id="PRO_5002694375" description="Cytochrome C Planctomycete-type domain-containing protein" evidence="1">
    <location>
        <begin position="20"/>
        <end position="482"/>
    </location>
</feature>
<dbReference type="eggNOG" id="COG1621">
    <property type="taxonomic scope" value="Bacteria"/>
</dbReference>
<feature type="signal peptide" evidence="1">
    <location>
        <begin position="1"/>
        <end position="19"/>
    </location>
</feature>
<evidence type="ECO:0000313" key="4">
    <source>
        <dbReference type="Proteomes" id="UP000004947"/>
    </source>
</evidence>
<dbReference type="PROSITE" id="PS51450">
    <property type="entry name" value="LRR"/>
    <property type="match status" value="1"/>
</dbReference>
<proteinExistence type="predicted"/>
<dbReference type="OrthoDB" id="182662at2"/>
<keyword evidence="4" id="KW-1185">Reference proteome</keyword>
<dbReference type="STRING" id="313628.LNTAR_07996"/>
<gene>
    <name evidence="3" type="ORF">LNTAR_07996</name>
</gene>
<reference evidence="3 4" key="1">
    <citation type="journal article" date="2010" name="J. Bacteriol.">
        <title>Genome sequence of Lentisphaera araneosa HTCC2155T, the type species of the order Lentisphaerales in the phylum Lentisphaerae.</title>
        <authorList>
            <person name="Thrash J.C."/>
            <person name="Cho J.C."/>
            <person name="Vergin K.L."/>
            <person name="Morris R.M."/>
            <person name="Giovannoni S.J."/>
        </authorList>
    </citation>
    <scope>NUCLEOTIDE SEQUENCE [LARGE SCALE GENOMIC DNA]</scope>
    <source>
        <strain evidence="3 4">HTCC2155</strain>
    </source>
</reference>
<dbReference type="AlphaFoldDB" id="A6DTR4"/>
<name>A6DTR4_9BACT</name>
<dbReference type="Proteomes" id="UP000004947">
    <property type="component" value="Unassembled WGS sequence"/>
</dbReference>
<keyword evidence="1" id="KW-0732">Signal</keyword>
<dbReference type="eggNOG" id="COG4886">
    <property type="taxonomic scope" value="Bacteria"/>
</dbReference>